<feature type="compositionally biased region" description="Basic residues" evidence="1">
    <location>
        <begin position="39"/>
        <end position="48"/>
    </location>
</feature>
<dbReference type="Proteomes" id="UP001239445">
    <property type="component" value="Unassembled WGS sequence"/>
</dbReference>
<sequence>MALTPIKVKGKGPRKKWQPPSQARKLEIRKREAALHPEKRMHKRRRKEAPKGGAPVERLPLEILERIFFFSENLNLPRCSLRLGLALSTSGTLRELIITAFAPTWDLWLGCAQNDVRSYAGWRVDSERFGGDPKFQSAVLDCKWITVEKILDAQRLWIRRHGEGRVYDIVGPRAEGFPGKTTYTITSEHLRMDPADPRVFFDLQWEVLGQAVQDVFDELSENPELWSGEMVERDRFVGRPVTPGASMEMNPGVQIPERLLWGPLDWGDLKLLLWLALQGAKPAKDSWEITTRHMKLLKHKPPSPKLKVTTILLFDKLGVYVYPPYTHLSSEGHKHIDPRLHTHTYMREKRKQQKKKN</sequence>
<organism evidence="2 3">
    <name type="scientific">Echria macrotheca</name>
    <dbReference type="NCBI Taxonomy" id="438768"/>
    <lineage>
        <taxon>Eukaryota</taxon>
        <taxon>Fungi</taxon>
        <taxon>Dikarya</taxon>
        <taxon>Ascomycota</taxon>
        <taxon>Pezizomycotina</taxon>
        <taxon>Sordariomycetes</taxon>
        <taxon>Sordariomycetidae</taxon>
        <taxon>Sordariales</taxon>
        <taxon>Schizotheciaceae</taxon>
        <taxon>Echria</taxon>
    </lineage>
</organism>
<gene>
    <name evidence="2" type="ORF">QBC47DRAFT_142073</name>
</gene>
<reference evidence="2" key="1">
    <citation type="submission" date="2023-06" db="EMBL/GenBank/DDBJ databases">
        <title>Genome-scale phylogeny and comparative genomics of the fungal order Sordariales.</title>
        <authorList>
            <consortium name="Lawrence Berkeley National Laboratory"/>
            <person name="Hensen N."/>
            <person name="Bonometti L."/>
            <person name="Westerberg I."/>
            <person name="Brannstrom I.O."/>
            <person name="Guillou S."/>
            <person name="Cros-Aarteil S."/>
            <person name="Calhoun S."/>
            <person name="Haridas S."/>
            <person name="Kuo A."/>
            <person name="Mondo S."/>
            <person name="Pangilinan J."/>
            <person name="Riley R."/>
            <person name="Labutti K."/>
            <person name="Andreopoulos B."/>
            <person name="Lipzen A."/>
            <person name="Chen C."/>
            <person name="Yanf M."/>
            <person name="Daum C."/>
            <person name="Ng V."/>
            <person name="Clum A."/>
            <person name="Steindorff A."/>
            <person name="Ohm R."/>
            <person name="Martin F."/>
            <person name="Silar P."/>
            <person name="Natvig D."/>
            <person name="Lalanne C."/>
            <person name="Gautier V."/>
            <person name="Ament-Velasquez S.L."/>
            <person name="Kruys A."/>
            <person name="Hutchinson M.I."/>
            <person name="Powell A.J."/>
            <person name="Barry K."/>
            <person name="Miller A.N."/>
            <person name="Grigoriev I.V."/>
            <person name="Debuchy R."/>
            <person name="Gladieux P."/>
            <person name="Thoren M.H."/>
            <person name="Johannesson H."/>
        </authorList>
    </citation>
    <scope>NUCLEOTIDE SEQUENCE</scope>
    <source>
        <strain evidence="2">PSN4</strain>
    </source>
</reference>
<proteinExistence type="predicted"/>
<dbReference type="EMBL" id="MU839829">
    <property type="protein sequence ID" value="KAK1758447.1"/>
    <property type="molecule type" value="Genomic_DNA"/>
</dbReference>
<accession>A0AAJ0BI80</accession>
<evidence type="ECO:0008006" key="4">
    <source>
        <dbReference type="Google" id="ProtNLM"/>
    </source>
</evidence>
<evidence type="ECO:0000256" key="1">
    <source>
        <dbReference type="SAM" id="MobiDB-lite"/>
    </source>
</evidence>
<comment type="caution">
    <text evidence="2">The sequence shown here is derived from an EMBL/GenBank/DDBJ whole genome shotgun (WGS) entry which is preliminary data.</text>
</comment>
<feature type="compositionally biased region" description="Basic residues" evidence="1">
    <location>
        <begin position="8"/>
        <end position="17"/>
    </location>
</feature>
<keyword evidence="3" id="KW-1185">Reference proteome</keyword>
<protein>
    <recommendedName>
        <fullName evidence="4">F-box domain-containing protein</fullName>
    </recommendedName>
</protein>
<evidence type="ECO:0000313" key="3">
    <source>
        <dbReference type="Proteomes" id="UP001239445"/>
    </source>
</evidence>
<feature type="compositionally biased region" description="Basic and acidic residues" evidence="1">
    <location>
        <begin position="24"/>
        <end position="38"/>
    </location>
</feature>
<name>A0AAJ0BI80_9PEZI</name>
<evidence type="ECO:0000313" key="2">
    <source>
        <dbReference type="EMBL" id="KAK1758447.1"/>
    </source>
</evidence>
<dbReference type="AlphaFoldDB" id="A0AAJ0BI80"/>
<feature type="region of interest" description="Disordered" evidence="1">
    <location>
        <begin position="1"/>
        <end position="53"/>
    </location>
</feature>